<dbReference type="Gene3D" id="1.20.1250.20">
    <property type="entry name" value="MFS general substrate transporter like domains"/>
    <property type="match status" value="1"/>
</dbReference>
<dbReference type="Gene3D" id="3.10.180.10">
    <property type="entry name" value="2,3-Dihydroxybiphenyl 1,2-Dioxygenase, domain 1"/>
    <property type="match status" value="2"/>
</dbReference>
<dbReference type="FunFam" id="3.10.180.10:FF:000034">
    <property type="entry name" value="Glyoxalase/Bleomycin resistance protein/Dihydroxybiphenyl dioxygenase"/>
    <property type="match status" value="1"/>
</dbReference>
<dbReference type="PROSITE" id="PS51819">
    <property type="entry name" value="VOC"/>
    <property type="match status" value="2"/>
</dbReference>
<dbReference type="SUPFAM" id="SSF103473">
    <property type="entry name" value="MFS general substrate transporter"/>
    <property type="match status" value="1"/>
</dbReference>
<dbReference type="RefSeq" id="XP_001261892.1">
    <property type="nucleotide sequence ID" value="XM_001261891.1"/>
</dbReference>
<dbReference type="OMA" id="ERNIVCI"/>
<dbReference type="CDD" id="cd07267">
    <property type="entry name" value="THT_Oxygenase_N"/>
    <property type="match status" value="1"/>
</dbReference>
<dbReference type="Proteomes" id="UP000006702">
    <property type="component" value="Unassembled WGS sequence"/>
</dbReference>
<dbReference type="GO" id="GO:0022857">
    <property type="term" value="F:transmembrane transporter activity"/>
    <property type="evidence" value="ECO:0007669"/>
    <property type="project" value="InterPro"/>
</dbReference>
<feature type="transmembrane region" description="Helical" evidence="5">
    <location>
        <begin position="221"/>
        <end position="241"/>
    </location>
</feature>
<evidence type="ECO:0000256" key="2">
    <source>
        <dbReference type="ARBA" id="ARBA00022692"/>
    </source>
</evidence>
<dbReference type="CDD" id="cd06174">
    <property type="entry name" value="MFS"/>
    <property type="match status" value="1"/>
</dbReference>
<dbReference type="InterPro" id="IPR036259">
    <property type="entry name" value="MFS_trans_sf"/>
</dbReference>
<reference evidence="8" key="1">
    <citation type="journal article" date="2008" name="PLoS Genet.">
        <title>Genomic islands in the pathogenic filamentous fungus Aspergillus fumigatus.</title>
        <authorList>
            <person name="Fedorova N.D."/>
            <person name="Khaldi N."/>
            <person name="Joardar V.S."/>
            <person name="Maiti R."/>
            <person name="Amedeo P."/>
            <person name="Anderson M.J."/>
            <person name="Crabtree J."/>
            <person name="Silva J.C."/>
            <person name="Badger J.H."/>
            <person name="Albarraq A."/>
            <person name="Angiuoli S."/>
            <person name="Bussey H."/>
            <person name="Bowyer P."/>
            <person name="Cotty P.J."/>
            <person name="Dyer P.S."/>
            <person name="Egan A."/>
            <person name="Galens K."/>
            <person name="Fraser-Liggett C.M."/>
            <person name="Haas B.J."/>
            <person name="Inman J.M."/>
            <person name="Kent R."/>
            <person name="Lemieux S."/>
            <person name="Malavazi I."/>
            <person name="Orvis J."/>
            <person name="Roemer T."/>
            <person name="Ronning C.M."/>
            <person name="Sundaram J.P."/>
            <person name="Sutton G."/>
            <person name="Turner G."/>
            <person name="Venter J.C."/>
            <person name="White O.R."/>
            <person name="Whitty B.R."/>
            <person name="Youngman P."/>
            <person name="Wolfe K.H."/>
            <person name="Goldman G.H."/>
            <person name="Wortman J.R."/>
            <person name="Jiang B."/>
            <person name="Denning D.W."/>
            <person name="Nierman W.C."/>
        </authorList>
    </citation>
    <scope>NUCLEOTIDE SEQUENCE [LARGE SCALE GENOMIC DNA]</scope>
    <source>
        <strain evidence="8">ATCC 1020 / DSM 3700 / CBS 544.65 / FGSC A1164 / JCM 1740 / NRRL 181 / WB 181</strain>
    </source>
</reference>
<feature type="domain" description="VOC" evidence="6">
    <location>
        <begin position="526"/>
        <end position="634"/>
    </location>
</feature>
<dbReference type="PANTHER" id="PTHR23507">
    <property type="entry name" value="ZGC:174356"/>
    <property type="match status" value="1"/>
</dbReference>
<dbReference type="GO" id="GO:0016020">
    <property type="term" value="C:membrane"/>
    <property type="evidence" value="ECO:0007669"/>
    <property type="project" value="UniProtKB-SubCell"/>
</dbReference>
<gene>
    <name evidence="7" type="ORF">NFIA_096160</name>
</gene>
<comment type="subcellular location">
    <subcellularLocation>
        <location evidence="1">Membrane</location>
        <topology evidence="1">Multi-pass membrane protein</topology>
    </subcellularLocation>
</comment>
<dbReference type="InterPro" id="IPR029068">
    <property type="entry name" value="Glyas_Bleomycin-R_OHBP_Dase"/>
</dbReference>
<dbReference type="SUPFAM" id="SSF54593">
    <property type="entry name" value="Glyoxalase/Bleomycin resistance protein/Dihydroxybiphenyl dioxygenase"/>
    <property type="match status" value="1"/>
</dbReference>
<evidence type="ECO:0000256" key="3">
    <source>
        <dbReference type="ARBA" id="ARBA00022989"/>
    </source>
</evidence>
<dbReference type="InterPro" id="IPR011701">
    <property type="entry name" value="MFS"/>
</dbReference>
<evidence type="ECO:0000313" key="7">
    <source>
        <dbReference type="EMBL" id="EAW19995.1"/>
    </source>
</evidence>
<dbReference type="InterPro" id="IPR004360">
    <property type="entry name" value="Glyas_Fos-R_dOase_dom"/>
</dbReference>
<evidence type="ECO:0000256" key="5">
    <source>
        <dbReference type="SAM" id="Phobius"/>
    </source>
</evidence>
<proteinExistence type="predicted"/>
<feature type="domain" description="VOC" evidence="6">
    <location>
        <begin position="673"/>
        <end position="799"/>
    </location>
</feature>
<feature type="transmembrane region" description="Helical" evidence="5">
    <location>
        <begin position="332"/>
        <end position="354"/>
    </location>
</feature>
<feature type="transmembrane region" description="Helical" evidence="5">
    <location>
        <begin position="157"/>
        <end position="181"/>
    </location>
</feature>
<organism evidence="7 8">
    <name type="scientific">Neosartorya fischeri (strain ATCC 1020 / DSM 3700 / CBS 544.65 / FGSC A1164 / JCM 1740 / NRRL 181 / WB 181)</name>
    <name type="common">Aspergillus fischerianus</name>
    <dbReference type="NCBI Taxonomy" id="331117"/>
    <lineage>
        <taxon>Eukaryota</taxon>
        <taxon>Fungi</taxon>
        <taxon>Dikarya</taxon>
        <taxon>Ascomycota</taxon>
        <taxon>Pezizomycotina</taxon>
        <taxon>Eurotiomycetes</taxon>
        <taxon>Eurotiomycetidae</taxon>
        <taxon>Eurotiales</taxon>
        <taxon>Aspergillaceae</taxon>
        <taxon>Aspergillus</taxon>
        <taxon>Aspergillus subgen. Fumigati</taxon>
    </lineage>
</organism>
<dbReference type="AlphaFoldDB" id="A1DAV5"/>
<evidence type="ECO:0000256" key="1">
    <source>
        <dbReference type="ARBA" id="ARBA00004141"/>
    </source>
</evidence>
<dbReference type="VEuPathDB" id="FungiDB:NFIA_096160"/>
<dbReference type="CDD" id="cd07257">
    <property type="entry name" value="THT_oxygenase_C"/>
    <property type="match status" value="1"/>
</dbReference>
<keyword evidence="2 5" id="KW-0812">Transmembrane</keyword>
<dbReference type="Pfam" id="PF00903">
    <property type="entry name" value="Glyoxalase"/>
    <property type="match status" value="1"/>
</dbReference>
<dbReference type="eggNOG" id="ENOG502RMEJ">
    <property type="taxonomic scope" value="Eukaryota"/>
</dbReference>
<keyword evidence="4 5" id="KW-0472">Membrane</keyword>
<keyword evidence="8" id="KW-1185">Reference proteome</keyword>
<dbReference type="PANTHER" id="PTHR23507:SF1">
    <property type="entry name" value="FI18259P1-RELATED"/>
    <property type="match status" value="1"/>
</dbReference>
<accession>A1DAV5</accession>
<keyword evidence="3 5" id="KW-1133">Transmembrane helix</keyword>
<dbReference type="STRING" id="331117.A1DAV5"/>
<name>A1DAV5_NEOFI</name>
<dbReference type="KEGG" id="nfi:NFIA_096160"/>
<feature type="transmembrane region" description="Helical" evidence="5">
    <location>
        <begin position="32"/>
        <end position="52"/>
    </location>
</feature>
<dbReference type="FunFam" id="3.10.180.10:FF:000039">
    <property type="entry name" value="Trihydroxytoluene oxygenase (AFU_orthologue AFUA_8G02470)"/>
    <property type="match status" value="1"/>
</dbReference>
<feature type="transmembrane region" description="Helical" evidence="5">
    <location>
        <begin position="297"/>
        <end position="320"/>
    </location>
</feature>
<evidence type="ECO:0000313" key="8">
    <source>
        <dbReference type="Proteomes" id="UP000006702"/>
    </source>
</evidence>
<feature type="transmembrane region" description="Helical" evidence="5">
    <location>
        <begin position="127"/>
        <end position="151"/>
    </location>
</feature>
<feature type="transmembrane region" description="Helical" evidence="5">
    <location>
        <begin position="375"/>
        <end position="401"/>
    </location>
</feature>
<dbReference type="OrthoDB" id="3360610at2759"/>
<evidence type="ECO:0000256" key="4">
    <source>
        <dbReference type="ARBA" id="ARBA00023136"/>
    </source>
</evidence>
<sequence>MLDESRHDQCEETPLLGHDHAPESGRFTRARWVLIVLSLGIIAVNFGSYLAMAPQIQIFESIICQKLHPEIALLTTQEQIDARCKAPDVQGELAFVNGWKQTLDTLPGIFLALPFGLMADQAGRKKVLMLSLIGLIMEEVMVRIIAWYSAFIPLRTVWFMSLFQLCGGGAQIATSMILTMITDVFPVERRANIFFIIFGSTQVSEIVASPLSAWLMSRTPWLPYFLGVLFMLCGLCASITVPETLSKSTKLSEPGTEDDEADDDAPRTVRHRLKAVLHHAWHQIMHHSRFIFAERNIVCISIALLTANVAIQSLVITLQYVSKRFSWSMAEASFLISLNGITNLSALLLILPAISKALDRFLPPIRRDLHISIGSILTIAVGHVVMALAASPTIFIVGLSISSLGAGFFPALRSVATALVDEAEIGLLGTTIALTQSIGAIIAGPTMAGTFKFIEPTPPMCPAQPQGSRIPLGTDYHHSKTSHTEIRPCHGASVPDVVAIGEERELLAKWKERCGIETENQIRLVKLAHMRYQHPDLDAITVFLQDFGMKVVKRTDGEVWYRGYGTDPYVYYARKGPKKEFLGGTFEVESYQDLERAANLPTGSPIQELKDAPGGGFMVTVKDPEGFPINLVHGQSPAAPGEYPPKLVVNSESDKPRVRHFQRFVPGPAAVHKLGHFGLCVQNFQEMVTFYTTTFNLVPSDFLYVEKDGNKKNVALFAHIDRGADYVDHHSFFMSTNPTSHVHHCSFEVHDFDTQNLGHQWLAKKGYESVWGVGRHILGSQLFDYWWDTTGNMIEHYADGDLVNEETPVGYGPAGDESLAVWGPEVPKWFLD</sequence>
<dbReference type="GeneID" id="4588279"/>
<protein>
    <submittedName>
        <fullName evidence="7">MFS transporter, putative</fullName>
    </submittedName>
</protein>
<dbReference type="EMBL" id="DS027694">
    <property type="protein sequence ID" value="EAW19995.1"/>
    <property type="molecule type" value="Genomic_DNA"/>
</dbReference>
<dbReference type="InterPro" id="IPR037523">
    <property type="entry name" value="VOC_core"/>
</dbReference>
<evidence type="ECO:0000259" key="6">
    <source>
        <dbReference type="PROSITE" id="PS51819"/>
    </source>
</evidence>
<dbReference type="HOGENOM" id="CLU_341018_0_0_1"/>
<feature type="transmembrane region" description="Helical" evidence="5">
    <location>
        <begin position="193"/>
        <end position="215"/>
    </location>
</feature>
<dbReference type="Pfam" id="PF07690">
    <property type="entry name" value="MFS_1"/>
    <property type="match status" value="1"/>
</dbReference>